<dbReference type="AlphaFoldDB" id="W7LKI4"/>
<dbReference type="HOGENOM" id="CLU_3191420_0_0_1"/>
<dbReference type="EMBL" id="DS022243">
    <property type="protein sequence ID" value="EWG39011.1"/>
    <property type="molecule type" value="Genomic_DNA"/>
</dbReference>
<evidence type="ECO:0000313" key="1">
    <source>
        <dbReference type="EMBL" id="EWG39011.1"/>
    </source>
</evidence>
<gene>
    <name evidence="1" type="ORF">FVEG_02034</name>
</gene>
<dbReference type="EMBL" id="CM000583">
    <property type="protein sequence ID" value="EWG39011.1"/>
    <property type="molecule type" value="Genomic_DNA"/>
</dbReference>
<name>W7LKI4_GIBM7</name>
<protein>
    <submittedName>
        <fullName evidence="1">Uncharacterized protein</fullName>
    </submittedName>
</protein>
<dbReference type="KEGG" id="fvr:FVEG_02034"/>
<proteinExistence type="predicted"/>
<dbReference type="GeneID" id="30060275"/>
<sequence>MLLLCHFCRKQLLKGLLSYVYFCCQRKRHEAPLVLQNAQRSMHTRP</sequence>
<organism evidence="1 2">
    <name type="scientific">Gibberella moniliformis (strain M3125 / FGSC 7600)</name>
    <name type="common">Maize ear and stalk rot fungus</name>
    <name type="synonym">Fusarium verticillioides</name>
    <dbReference type="NCBI Taxonomy" id="334819"/>
    <lineage>
        <taxon>Eukaryota</taxon>
        <taxon>Fungi</taxon>
        <taxon>Dikarya</taxon>
        <taxon>Ascomycota</taxon>
        <taxon>Pezizomycotina</taxon>
        <taxon>Sordariomycetes</taxon>
        <taxon>Hypocreomycetidae</taxon>
        <taxon>Hypocreales</taxon>
        <taxon>Nectriaceae</taxon>
        <taxon>Fusarium</taxon>
        <taxon>Fusarium fujikuroi species complex</taxon>
    </lineage>
</organism>
<keyword evidence="2" id="KW-1185">Reference proteome</keyword>
<dbReference type="VEuPathDB" id="FungiDB:FVEG_02034"/>
<dbReference type="Proteomes" id="UP000009096">
    <property type="component" value="Chromosome 6"/>
</dbReference>
<reference evidence="1 2" key="1">
    <citation type="journal article" date="2010" name="Nature">
        <title>Comparative genomics reveals mobile pathogenicity chromosomes in Fusarium.</title>
        <authorList>
            <person name="Ma L.J."/>
            <person name="van der Does H.C."/>
            <person name="Borkovich K.A."/>
            <person name="Coleman J.J."/>
            <person name="Daboussi M.J."/>
            <person name="Di Pietro A."/>
            <person name="Dufresne M."/>
            <person name="Freitag M."/>
            <person name="Grabherr M."/>
            <person name="Henrissat B."/>
            <person name="Houterman P.M."/>
            <person name="Kang S."/>
            <person name="Shim W.B."/>
            <person name="Woloshuk C."/>
            <person name="Xie X."/>
            <person name="Xu J.R."/>
            <person name="Antoniw J."/>
            <person name="Baker S.E."/>
            <person name="Bluhm B.H."/>
            <person name="Breakspear A."/>
            <person name="Brown D.W."/>
            <person name="Butchko R.A."/>
            <person name="Chapman S."/>
            <person name="Coulson R."/>
            <person name="Coutinho P.M."/>
            <person name="Danchin E.G."/>
            <person name="Diener A."/>
            <person name="Gale L.R."/>
            <person name="Gardiner D.M."/>
            <person name="Goff S."/>
            <person name="Hammond-Kosack K.E."/>
            <person name="Hilburn K."/>
            <person name="Hua-Van A."/>
            <person name="Jonkers W."/>
            <person name="Kazan K."/>
            <person name="Kodira C.D."/>
            <person name="Koehrsen M."/>
            <person name="Kumar L."/>
            <person name="Lee Y.H."/>
            <person name="Li L."/>
            <person name="Manners J.M."/>
            <person name="Miranda-Saavedra D."/>
            <person name="Mukherjee M."/>
            <person name="Park G."/>
            <person name="Park J."/>
            <person name="Park S.Y."/>
            <person name="Proctor R.H."/>
            <person name="Regev A."/>
            <person name="Ruiz-Roldan M.C."/>
            <person name="Sain D."/>
            <person name="Sakthikumar S."/>
            <person name="Sykes S."/>
            <person name="Schwartz D.C."/>
            <person name="Turgeon B.G."/>
            <person name="Wapinski I."/>
            <person name="Yoder O."/>
            <person name="Young S."/>
            <person name="Zeng Q."/>
            <person name="Zhou S."/>
            <person name="Galagan J."/>
            <person name="Cuomo C.A."/>
            <person name="Kistler H.C."/>
            <person name="Rep M."/>
        </authorList>
    </citation>
    <scope>NUCLEOTIDE SEQUENCE [LARGE SCALE GENOMIC DNA]</scope>
    <source>
        <strain evidence="2">M3125 / FGSC 7600</strain>
    </source>
</reference>
<accession>W7LKI4</accession>
<evidence type="ECO:0000313" key="2">
    <source>
        <dbReference type="Proteomes" id="UP000009096"/>
    </source>
</evidence>
<dbReference type="RefSeq" id="XP_018745202.1">
    <property type="nucleotide sequence ID" value="XM_018889121.1"/>
</dbReference>